<dbReference type="InterPro" id="IPR006598">
    <property type="entry name" value="CAP10"/>
</dbReference>
<keyword evidence="3" id="KW-1185">Reference proteome</keyword>
<reference evidence="2" key="1">
    <citation type="journal article" date="2020" name="Stud. Mycol.">
        <title>101 Dothideomycetes genomes: a test case for predicting lifestyles and emergence of pathogens.</title>
        <authorList>
            <person name="Haridas S."/>
            <person name="Albert R."/>
            <person name="Binder M."/>
            <person name="Bloem J."/>
            <person name="Labutti K."/>
            <person name="Salamov A."/>
            <person name="Andreopoulos B."/>
            <person name="Baker S."/>
            <person name="Barry K."/>
            <person name="Bills G."/>
            <person name="Bluhm B."/>
            <person name="Cannon C."/>
            <person name="Castanera R."/>
            <person name="Culley D."/>
            <person name="Daum C."/>
            <person name="Ezra D."/>
            <person name="Gonzalez J."/>
            <person name="Henrissat B."/>
            <person name="Kuo A."/>
            <person name="Liang C."/>
            <person name="Lipzen A."/>
            <person name="Lutzoni F."/>
            <person name="Magnuson J."/>
            <person name="Mondo S."/>
            <person name="Nolan M."/>
            <person name="Ohm R."/>
            <person name="Pangilinan J."/>
            <person name="Park H.-J."/>
            <person name="Ramirez L."/>
            <person name="Alfaro M."/>
            <person name="Sun H."/>
            <person name="Tritt A."/>
            <person name="Yoshinaga Y."/>
            <person name="Zwiers L.-H."/>
            <person name="Turgeon B."/>
            <person name="Goodwin S."/>
            <person name="Spatafora J."/>
            <person name="Crous P."/>
            <person name="Grigoriev I."/>
        </authorList>
    </citation>
    <scope>NUCLEOTIDE SEQUENCE</scope>
    <source>
        <strain evidence="2">CBS 627.86</strain>
    </source>
</reference>
<dbReference type="SMART" id="SM00672">
    <property type="entry name" value="CAP10"/>
    <property type="match status" value="1"/>
</dbReference>
<dbReference type="InterPro" id="IPR051091">
    <property type="entry name" value="O-Glucosyltr/Glycosyltrsf_90"/>
</dbReference>
<dbReference type="Pfam" id="PF05686">
    <property type="entry name" value="Glyco_transf_90"/>
    <property type="match status" value="1"/>
</dbReference>
<dbReference type="OrthoDB" id="541052at2759"/>
<organism evidence="2 3">
    <name type="scientific">Lophiotrema nucula</name>
    <dbReference type="NCBI Taxonomy" id="690887"/>
    <lineage>
        <taxon>Eukaryota</taxon>
        <taxon>Fungi</taxon>
        <taxon>Dikarya</taxon>
        <taxon>Ascomycota</taxon>
        <taxon>Pezizomycotina</taxon>
        <taxon>Dothideomycetes</taxon>
        <taxon>Pleosporomycetidae</taxon>
        <taxon>Pleosporales</taxon>
        <taxon>Lophiotremataceae</taxon>
        <taxon>Lophiotrema</taxon>
    </lineage>
</organism>
<accession>A0A6A5Z776</accession>
<name>A0A6A5Z776_9PLEO</name>
<feature type="domain" description="Glycosyl transferase CAP10" evidence="1">
    <location>
        <begin position="262"/>
        <end position="584"/>
    </location>
</feature>
<dbReference type="PANTHER" id="PTHR12203">
    <property type="entry name" value="KDEL LYS-ASP-GLU-LEU CONTAINING - RELATED"/>
    <property type="match status" value="1"/>
</dbReference>
<evidence type="ECO:0000259" key="1">
    <source>
        <dbReference type="SMART" id="SM00672"/>
    </source>
</evidence>
<dbReference type="Proteomes" id="UP000799770">
    <property type="component" value="Unassembled WGS sequence"/>
</dbReference>
<proteinExistence type="predicted"/>
<dbReference type="EMBL" id="ML977326">
    <property type="protein sequence ID" value="KAF2114221.1"/>
    <property type="molecule type" value="Genomic_DNA"/>
</dbReference>
<dbReference type="PANTHER" id="PTHR12203:SF22">
    <property type="entry name" value="CAPSULE ASSOCIATED PROTEIN"/>
    <property type="match status" value="1"/>
</dbReference>
<evidence type="ECO:0000313" key="3">
    <source>
        <dbReference type="Proteomes" id="UP000799770"/>
    </source>
</evidence>
<protein>
    <submittedName>
        <fullName evidence="2">Capsule-associated protein-like protein CAP1</fullName>
    </submittedName>
</protein>
<gene>
    <name evidence="2" type="ORF">BDV96DRAFT_495045</name>
</gene>
<evidence type="ECO:0000313" key="2">
    <source>
        <dbReference type="EMBL" id="KAF2114221.1"/>
    </source>
</evidence>
<dbReference type="AlphaFoldDB" id="A0A6A5Z776"/>
<sequence>MPFHPQNYPSERPIHPIDYLMQTAEKQWHLLMAKETFTLSEASDTYRKRRGRHPPPGFDKWFELARSNNALIIEDMWDQIYDDLSPFWGLEPKWIRKMLKHPEMDLRISVRNGNVTLVEKSGKEGAIADWMDIWGEMVNSTAKWLPDLDMALNGMDESRIVVPWETITEYINAERSTRNILPVKEVVAETSLFEEVIYEDEEDEEVKWIGYEQLLWDIARLGCPPDAASRNVSGSKDFSGPPPMPQSPPTYSYHGFVRNFTQSQDPCFQPDLAVSHGSFVEPVSQKHTTKLVPLFGGSKLPMNNEILIPPAMYWGDREHYSGGKFRGPPWDEKKNKMFWRGAGTGGRNRENNWTRFQRHRFVSMVNGTSVQLAEMNREGAGEGHKLSVLKSSSPTGNLGSSFFYMSEHSVRDLGSWLNNIVDAGLVYLECFPNPKHKATCPHTDAYFRPKKSVPMKKMYSSKYLADIDGNSYSGRYLALIRSTSVPIKATIYKEWHDSRLVPWLHFVPMDNSFVDIYGILDYFIGSGQSYTNEEGNEVLGGHDEAGKKIAMNGQEWADRVLRKEDMQLYVMRLLLEWARMCDEKRERLGFVGDLLNNDIDRYWKR</sequence>